<dbReference type="Gene3D" id="3.40.50.1820">
    <property type="entry name" value="alpha/beta hydrolase"/>
    <property type="match status" value="1"/>
</dbReference>
<dbReference type="PANTHER" id="PTHR48081:SF3">
    <property type="entry name" value="ALPHA_BETA HYDROLASE FOLD-3 DOMAIN-CONTAINING PROTEIN"/>
    <property type="match status" value="1"/>
</dbReference>
<evidence type="ECO:0000313" key="4">
    <source>
        <dbReference type="Proteomes" id="UP000799772"/>
    </source>
</evidence>
<reference evidence="3" key="1">
    <citation type="journal article" date="2020" name="Stud. Mycol.">
        <title>101 Dothideomycetes genomes: a test case for predicting lifestyles and emergence of pathogens.</title>
        <authorList>
            <person name="Haridas S."/>
            <person name="Albert R."/>
            <person name="Binder M."/>
            <person name="Bloem J."/>
            <person name="Labutti K."/>
            <person name="Salamov A."/>
            <person name="Andreopoulos B."/>
            <person name="Baker S."/>
            <person name="Barry K."/>
            <person name="Bills G."/>
            <person name="Bluhm B."/>
            <person name="Cannon C."/>
            <person name="Castanera R."/>
            <person name="Culley D."/>
            <person name="Daum C."/>
            <person name="Ezra D."/>
            <person name="Gonzalez J."/>
            <person name="Henrissat B."/>
            <person name="Kuo A."/>
            <person name="Liang C."/>
            <person name="Lipzen A."/>
            <person name="Lutzoni F."/>
            <person name="Magnuson J."/>
            <person name="Mondo S."/>
            <person name="Nolan M."/>
            <person name="Ohm R."/>
            <person name="Pangilinan J."/>
            <person name="Park H.-J."/>
            <person name="Ramirez L."/>
            <person name="Alfaro M."/>
            <person name="Sun H."/>
            <person name="Tritt A."/>
            <person name="Yoshinaga Y."/>
            <person name="Zwiers L.-H."/>
            <person name="Turgeon B."/>
            <person name="Goodwin S."/>
            <person name="Spatafora J."/>
            <person name="Crous P."/>
            <person name="Grigoriev I."/>
        </authorList>
    </citation>
    <scope>NUCLEOTIDE SEQUENCE</scope>
    <source>
        <strain evidence="3">CBS 133067</strain>
    </source>
</reference>
<dbReference type="Pfam" id="PF20434">
    <property type="entry name" value="BD-FAE"/>
    <property type="match status" value="1"/>
</dbReference>
<dbReference type="OrthoDB" id="19653at2759"/>
<sequence>MERDGHPYQSITYKTVGSLPIKLDLYLPSASSSSSKTPILVWYHGGGLLNGSRAAVKPHTYSPLEHGYALVSPDYRLAPQVPAREILTDVLDCLSFVRDKLQEHVPASSGITFDKSRICVSGSSAGGYISLLAGLYSDVPKVLLPIYPMTDCWGTFFTNPQMQGVKEGHIDKSVVAPFLDKNAEVMADNDPSSPRQLIYSYMLQEAILPELWDVEKGDEKMTIRLAIMKKGSMPPSYIVHGDADTRVGVEQADEVVQALKDIGAEVVYERLPGLDHSFDIEPKYTMDEMYAFMYKHMQ</sequence>
<proteinExistence type="predicted"/>
<dbReference type="InterPro" id="IPR049492">
    <property type="entry name" value="BD-FAE-like_dom"/>
</dbReference>
<dbReference type="AlphaFoldDB" id="A0A9P4IG13"/>
<dbReference type="GO" id="GO:0016787">
    <property type="term" value="F:hydrolase activity"/>
    <property type="evidence" value="ECO:0007669"/>
    <property type="project" value="UniProtKB-KW"/>
</dbReference>
<evidence type="ECO:0000256" key="1">
    <source>
        <dbReference type="ARBA" id="ARBA00022801"/>
    </source>
</evidence>
<organism evidence="3 4">
    <name type="scientific">Rhizodiscina lignyota</name>
    <dbReference type="NCBI Taxonomy" id="1504668"/>
    <lineage>
        <taxon>Eukaryota</taxon>
        <taxon>Fungi</taxon>
        <taxon>Dikarya</taxon>
        <taxon>Ascomycota</taxon>
        <taxon>Pezizomycotina</taxon>
        <taxon>Dothideomycetes</taxon>
        <taxon>Pleosporomycetidae</taxon>
        <taxon>Aulographales</taxon>
        <taxon>Rhizodiscinaceae</taxon>
        <taxon>Rhizodiscina</taxon>
    </lineage>
</organism>
<dbReference type="PANTHER" id="PTHR48081">
    <property type="entry name" value="AB HYDROLASE SUPERFAMILY PROTEIN C4A8.06C"/>
    <property type="match status" value="1"/>
</dbReference>
<keyword evidence="1" id="KW-0378">Hydrolase</keyword>
<evidence type="ECO:0000259" key="2">
    <source>
        <dbReference type="Pfam" id="PF20434"/>
    </source>
</evidence>
<dbReference type="Proteomes" id="UP000799772">
    <property type="component" value="Unassembled WGS sequence"/>
</dbReference>
<dbReference type="EMBL" id="ML978126">
    <property type="protein sequence ID" value="KAF2098479.1"/>
    <property type="molecule type" value="Genomic_DNA"/>
</dbReference>
<comment type="caution">
    <text evidence="3">The sequence shown here is derived from an EMBL/GenBank/DDBJ whole genome shotgun (WGS) entry which is preliminary data.</text>
</comment>
<evidence type="ECO:0000313" key="3">
    <source>
        <dbReference type="EMBL" id="KAF2098479.1"/>
    </source>
</evidence>
<name>A0A9P4IG13_9PEZI</name>
<dbReference type="InterPro" id="IPR029058">
    <property type="entry name" value="AB_hydrolase_fold"/>
</dbReference>
<gene>
    <name evidence="3" type="ORF">NA57DRAFT_75724</name>
</gene>
<dbReference type="InterPro" id="IPR050300">
    <property type="entry name" value="GDXG_lipolytic_enzyme"/>
</dbReference>
<protein>
    <submittedName>
        <fullName evidence="3">Alpha/beta-hydrolase</fullName>
    </submittedName>
</protein>
<keyword evidence="4" id="KW-1185">Reference proteome</keyword>
<feature type="domain" description="BD-FAE-like" evidence="2">
    <location>
        <begin position="23"/>
        <end position="259"/>
    </location>
</feature>
<accession>A0A9P4IG13</accession>
<dbReference type="SUPFAM" id="SSF53474">
    <property type="entry name" value="alpha/beta-Hydrolases"/>
    <property type="match status" value="1"/>
</dbReference>